<dbReference type="PANTHER" id="PTHR20923:SF1">
    <property type="entry name" value="G PATCH DOMAIN AND ANKYRIN REPEAT-CONTAINING PROTEIN 1"/>
    <property type="match status" value="1"/>
</dbReference>
<feature type="domain" description="G-patch" evidence="2">
    <location>
        <begin position="111"/>
        <end position="157"/>
    </location>
</feature>
<proteinExistence type="predicted"/>
<dbReference type="PANTHER" id="PTHR20923">
    <property type="entry name" value="BAT4 PROTEIN-RELATED"/>
    <property type="match status" value="1"/>
</dbReference>
<dbReference type="Pfam" id="PF01585">
    <property type="entry name" value="G-patch"/>
    <property type="match status" value="1"/>
</dbReference>
<evidence type="ECO:0000313" key="3">
    <source>
        <dbReference type="EMBL" id="KAK9704401.1"/>
    </source>
</evidence>
<feature type="compositionally biased region" description="Basic residues" evidence="1">
    <location>
        <begin position="173"/>
        <end position="182"/>
    </location>
</feature>
<evidence type="ECO:0000256" key="1">
    <source>
        <dbReference type="SAM" id="MobiDB-lite"/>
    </source>
</evidence>
<comment type="caution">
    <text evidence="3">The sequence shown here is derived from an EMBL/GenBank/DDBJ whole genome shotgun (WGS) entry which is preliminary data.</text>
</comment>
<dbReference type="Proteomes" id="UP001479436">
    <property type="component" value="Unassembled WGS sequence"/>
</dbReference>
<dbReference type="InterPro" id="IPR039146">
    <property type="entry name" value="GPANK1"/>
</dbReference>
<sequence>MEGARHNQVEDNLTPNLKYYEIPVTFVRDKGQETRQTSEKNNNPEDVSRFYSDLLGLSSTVDTFPEKKYTWCEVCATNIQSERYEDHLRGTSHLVAKPTFAPTPDPIYLNEKNLGYKMLKDSGWEYEDGLGKDRSGRRHPIPTKLKLDKLGLGHKYKKKYVHEQQDIREAERRKKHDRRKTRKEIVEEHERERRKRMAMIAYMNR</sequence>
<feature type="region of interest" description="Disordered" evidence="1">
    <location>
        <begin position="161"/>
        <end position="193"/>
    </location>
</feature>
<evidence type="ECO:0000259" key="2">
    <source>
        <dbReference type="PROSITE" id="PS50174"/>
    </source>
</evidence>
<name>A0ABR2VVT5_9FUNG</name>
<protein>
    <recommendedName>
        <fullName evidence="2">G-patch domain-containing protein</fullName>
    </recommendedName>
</protein>
<dbReference type="PROSITE" id="PS50174">
    <property type="entry name" value="G_PATCH"/>
    <property type="match status" value="1"/>
</dbReference>
<reference evidence="3 4" key="1">
    <citation type="submission" date="2023-04" db="EMBL/GenBank/DDBJ databases">
        <title>Genome of Basidiobolus ranarum AG-B5.</title>
        <authorList>
            <person name="Stajich J.E."/>
            <person name="Carter-House D."/>
            <person name="Gryganskyi A."/>
        </authorList>
    </citation>
    <scope>NUCLEOTIDE SEQUENCE [LARGE SCALE GENOMIC DNA]</scope>
    <source>
        <strain evidence="3 4">AG-B5</strain>
    </source>
</reference>
<evidence type="ECO:0000313" key="4">
    <source>
        <dbReference type="Proteomes" id="UP001479436"/>
    </source>
</evidence>
<dbReference type="SMART" id="SM00443">
    <property type="entry name" value="G_patch"/>
    <property type="match status" value="1"/>
</dbReference>
<gene>
    <name evidence="3" type="ORF">K7432_010219</name>
</gene>
<keyword evidence="4" id="KW-1185">Reference proteome</keyword>
<accession>A0ABR2VVT5</accession>
<feature type="compositionally biased region" description="Basic and acidic residues" evidence="1">
    <location>
        <begin position="161"/>
        <end position="172"/>
    </location>
</feature>
<dbReference type="InterPro" id="IPR000467">
    <property type="entry name" value="G_patch_dom"/>
</dbReference>
<organism evidence="3 4">
    <name type="scientific">Basidiobolus ranarum</name>
    <dbReference type="NCBI Taxonomy" id="34480"/>
    <lineage>
        <taxon>Eukaryota</taxon>
        <taxon>Fungi</taxon>
        <taxon>Fungi incertae sedis</taxon>
        <taxon>Zoopagomycota</taxon>
        <taxon>Entomophthoromycotina</taxon>
        <taxon>Basidiobolomycetes</taxon>
        <taxon>Basidiobolales</taxon>
        <taxon>Basidiobolaceae</taxon>
        <taxon>Basidiobolus</taxon>
    </lineage>
</organism>
<dbReference type="EMBL" id="JASJQH010007561">
    <property type="protein sequence ID" value="KAK9704401.1"/>
    <property type="molecule type" value="Genomic_DNA"/>
</dbReference>